<gene>
    <name evidence="1" type="ORF">C7S16_4818</name>
</gene>
<dbReference type="EMBL" id="QXCT01000001">
    <property type="protein sequence ID" value="MDW9250846.1"/>
    <property type="molecule type" value="Genomic_DNA"/>
</dbReference>
<reference evidence="1" key="1">
    <citation type="submission" date="2018-08" db="EMBL/GenBank/DDBJ databases">
        <title>Identification of Burkholderia cepacia strains that express a Burkholderia pseudomallei-like capsular polysaccharide.</title>
        <authorList>
            <person name="Burtnick M.N."/>
            <person name="Vongsouvath M."/>
            <person name="Newton P."/>
            <person name="Wuthiekanun V."/>
            <person name="Limmathurotsakul D."/>
            <person name="Brett P.J."/>
            <person name="Chantratita N."/>
            <person name="Dance D.A."/>
        </authorList>
    </citation>
    <scope>NUCLEOTIDE SEQUENCE</scope>
    <source>
        <strain evidence="1">SBXCC001</strain>
    </source>
</reference>
<accession>A0AAW9CMR4</accession>
<sequence>MEYGKVCRVQCSDKFPQYFDSSTQARGHAGRRAAAAHAARASFAYLAAAGIDS</sequence>
<name>A0AAW9CMR4_BURTH</name>
<dbReference type="Proteomes" id="UP001272137">
    <property type="component" value="Unassembled WGS sequence"/>
</dbReference>
<dbReference type="AlphaFoldDB" id="A0AAW9CMR4"/>
<comment type="caution">
    <text evidence="1">The sequence shown here is derived from an EMBL/GenBank/DDBJ whole genome shotgun (WGS) entry which is preliminary data.</text>
</comment>
<organism evidence="1 2">
    <name type="scientific">Burkholderia thailandensis</name>
    <dbReference type="NCBI Taxonomy" id="57975"/>
    <lineage>
        <taxon>Bacteria</taxon>
        <taxon>Pseudomonadati</taxon>
        <taxon>Pseudomonadota</taxon>
        <taxon>Betaproteobacteria</taxon>
        <taxon>Burkholderiales</taxon>
        <taxon>Burkholderiaceae</taxon>
        <taxon>Burkholderia</taxon>
        <taxon>pseudomallei group</taxon>
    </lineage>
</organism>
<evidence type="ECO:0000313" key="2">
    <source>
        <dbReference type="Proteomes" id="UP001272137"/>
    </source>
</evidence>
<protein>
    <submittedName>
        <fullName evidence="1">Uncharacterized protein</fullName>
    </submittedName>
</protein>
<proteinExistence type="predicted"/>
<evidence type="ECO:0000313" key="1">
    <source>
        <dbReference type="EMBL" id="MDW9250846.1"/>
    </source>
</evidence>